<reference evidence="3" key="1">
    <citation type="submission" date="2021-01" db="EMBL/GenBank/DDBJ databases">
        <authorList>
            <person name="Corre E."/>
            <person name="Pelletier E."/>
            <person name="Niang G."/>
            <person name="Scheremetjew M."/>
            <person name="Finn R."/>
            <person name="Kale V."/>
            <person name="Holt S."/>
            <person name="Cochrane G."/>
            <person name="Meng A."/>
            <person name="Brown T."/>
            <person name="Cohen L."/>
        </authorList>
    </citation>
    <scope>NUCLEOTIDE SEQUENCE</scope>
</reference>
<keyword evidence="1" id="KW-0472">Membrane</keyword>
<proteinExistence type="predicted"/>
<feature type="signal peptide" evidence="2">
    <location>
        <begin position="1"/>
        <end position="25"/>
    </location>
</feature>
<evidence type="ECO:0000256" key="1">
    <source>
        <dbReference type="SAM" id="Phobius"/>
    </source>
</evidence>
<evidence type="ECO:0000256" key="2">
    <source>
        <dbReference type="SAM" id="SignalP"/>
    </source>
</evidence>
<accession>A0A7S0ZYF0</accession>
<dbReference type="AlphaFoldDB" id="A0A7S0ZYF0"/>
<keyword evidence="1" id="KW-1133">Transmembrane helix</keyword>
<name>A0A7S0ZYF0_NOCSC</name>
<keyword evidence="2" id="KW-0732">Signal</keyword>
<feature type="chain" id="PRO_5030884863" evidence="2">
    <location>
        <begin position="26"/>
        <end position="129"/>
    </location>
</feature>
<keyword evidence="1" id="KW-0812">Transmembrane</keyword>
<feature type="transmembrane region" description="Helical" evidence="1">
    <location>
        <begin position="87"/>
        <end position="114"/>
    </location>
</feature>
<gene>
    <name evidence="3" type="ORF">NSCI0253_LOCUS11027</name>
</gene>
<dbReference type="PROSITE" id="PS51257">
    <property type="entry name" value="PROKAR_LIPOPROTEIN"/>
    <property type="match status" value="1"/>
</dbReference>
<sequence length="129" mass="13933">MAVQRMHCLIFACFFQATSFSCSSATVTRFLGQQLLKRVNSTETAIVNGTSVPEAEQARTSVDLLGKSMVATGTSYKLSGTGFYSTWSLVAIGCCFLLFFECLCCSCLFMIFCCPEPGIKGKGKGCPIM</sequence>
<organism evidence="3">
    <name type="scientific">Noctiluca scintillans</name>
    <name type="common">Sea sparkle</name>
    <name type="synonym">Red tide dinoflagellate</name>
    <dbReference type="NCBI Taxonomy" id="2966"/>
    <lineage>
        <taxon>Eukaryota</taxon>
        <taxon>Sar</taxon>
        <taxon>Alveolata</taxon>
        <taxon>Dinophyceae</taxon>
        <taxon>Noctilucales</taxon>
        <taxon>Noctilucaceae</taxon>
        <taxon>Noctiluca</taxon>
    </lineage>
</organism>
<evidence type="ECO:0000313" key="3">
    <source>
        <dbReference type="EMBL" id="CAD8836679.1"/>
    </source>
</evidence>
<dbReference type="EMBL" id="HBFQ01015906">
    <property type="protein sequence ID" value="CAD8836679.1"/>
    <property type="molecule type" value="Transcribed_RNA"/>
</dbReference>
<protein>
    <submittedName>
        <fullName evidence="3">Uncharacterized protein</fullName>
    </submittedName>
</protein>